<keyword evidence="2" id="KW-1185">Reference proteome</keyword>
<organism evidence="1 2">
    <name type="scientific">Durusdinium trenchii</name>
    <dbReference type="NCBI Taxonomy" id="1381693"/>
    <lineage>
        <taxon>Eukaryota</taxon>
        <taxon>Sar</taxon>
        <taxon>Alveolata</taxon>
        <taxon>Dinophyceae</taxon>
        <taxon>Suessiales</taxon>
        <taxon>Symbiodiniaceae</taxon>
        <taxon>Durusdinium</taxon>
    </lineage>
</organism>
<dbReference type="Proteomes" id="UP001642464">
    <property type="component" value="Unassembled WGS sequence"/>
</dbReference>
<protein>
    <submittedName>
        <fullName evidence="1">Chloroplastic (ABC1-LIKE KINASE 3) (Protein REPRESSOR OF BDR1)</fullName>
    </submittedName>
</protein>
<feature type="non-terminal residue" evidence="1">
    <location>
        <position position="1"/>
    </location>
</feature>
<feature type="non-terminal residue" evidence="1">
    <location>
        <position position="82"/>
    </location>
</feature>
<accession>A0ABP0KAZ0</accession>
<evidence type="ECO:0000313" key="1">
    <source>
        <dbReference type="EMBL" id="CAK9023540.1"/>
    </source>
</evidence>
<dbReference type="EMBL" id="CAXAMM010010524">
    <property type="protein sequence ID" value="CAK9023540.1"/>
    <property type="molecule type" value="Genomic_DNA"/>
</dbReference>
<evidence type="ECO:0000313" key="2">
    <source>
        <dbReference type="Proteomes" id="UP001642464"/>
    </source>
</evidence>
<name>A0ABP0KAZ0_9DINO</name>
<gene>
    <name evidence="1" type="ORF">SCF082_LOCUS16253</name>
</gene>
<proteinExistence type="predicted"/>
<reference evidence="1 2" key="1">
    <citation type="submission" date="2024-02" db="EMBL/GenBank/DDBJ databases">
        <authorList>
            <person name="Chen Y."/>
            <person name="Shah S."/>
            <person name="Dougan E. K."/>
            <person name="Thang M."/>
            <person name="Chan C."/>
        </authorList>
    </citation>
    <scope>NUCLEOTIDE SEQUENCE [LARGE SCALE GENOMIC DNA]</scope>
</reference>
<sequence>PIVPQIRDYFEPRMSNSAAAAGGTRWSTGRWKSDSPEAVSFKTIIDGLEEVIFKNYPFSVPAFYALVVRCWVEVGPGTEHLA</sequence>
<comment type="caution">
    <text evidence="1">The sequence shown here is derived from an EMBL/GenBank/DDBJ whole genome shotgun (WGS) entry which is preliminary data.</text>
</comment>